<keyword evidence="1" id="KW-0732">Signal</keyword>
<protein>
    <submittedName>
        <fullName evidence="2">Uncharacterized protein</fullName>
    </submittedName>
</protein>
<comment type="caution">
    <text evidence="2">The sequence shown here is derived from an EMBL/GenBank/DDBJ whole genome shotgun (WGS) entry which is preliminary data.</text>
</comment>
<dbReference type="Proteomes" id="UP000027238">
    <property type="component" value="Unassembled WGS sequence"/>
</dbReference>
<organism evidence="2 3">
    <name type="scientific">Colletotrichum sublineola</name>
    <name type="common">Sorghum anthracnose fungus</name>
    <dbReference type="NCBI Taxonomy" id="1173701"/>
    <lineage>
        <taxon>Eukaryota</taxon>
        <taxon>Fungi</taxon>
        <taxon>Dikarya</taxon>
        <taxon>Ascomycota</taxon>
        <taxon>Pezizomycotina</taxon>
        <taxon>Sordariomycetes</taxon>
        <taxon>Hypocreomycetidae</taxon>
        <taxon>Glomerellales</taxon>
        <taxon>Glomerellaceae</taxon>
        <taxon>Colletotrichum</taxon>
        <taxon>Colletotrichum graminicola species complex</taxon>
    </lineage>
</organism>
<evidence type="ECO:0000313" key="2">
    <source>
        <dbReference type="EMBL" id="KDN66360.1"/>
    </source>
</evidence>
<sequence length="166" mass="18211">MLFSSLSALFYLALPQLCASAAVDGQDIRPRWAYLDNYGSNMCNQVGCDVMACAQNPDDALAVVSGGVSLIVGPDCVGWEPGSVTEQAPGTDNKTCTDGRKLYKGRLWIWRAWNNVGAKKYYAEFLDWENFKGAKCWGKEDVKCQKKGVKMAPADPDTSRCVPWGL</sequence>
<dbReference type="HOGENOM" id="CLU_1643546_0_0_1"/>
<name>A0A066XK11_COLSU</name>
<feature type="chain" id="PRO_5001630418" evidence="1">
    <location>
        <begin position="21"/>
        <end position="166"/>
    </location>
</feature>
<dbReference type="OMA" id="WENFKGA"/>
<dbReference type="eggNOG" id="ENOG502T4N9">
    <property type="taxonomic scope" value="Eukaryota"/>
</dbReference>
<dbReference type="AlphaFoldDB" id="A0A066XK11"/>
<accession>A0A066XK11</accession>
<evidence type="ECO:0000256" key="1">
    <source>
        <dbReference type="SAM" id="SignalP"/>
    </source>
</evidence>
<feature type="signal peptide" evidence="1">
    <location>
        <begin position="1"/>
        <end position="20"/>
    </location>
</feature>
<gene>
    <name evidence="2" type="ORF">CSUB01_12379</name>
</gene>
<reference evidence="3" key="1">
    <citation type="journal article" date="2014" name="Genome Announc.">
        <title>Draft genome sequence of Colletotrichum sublineola, a destructive pathogen of cultivated sorghum.</title>
        <authorList>
            <person name="Baroncelli R."/>
            <person name="Sanz-Martin J.M."/>
            <person name="Rech G.E."/>
            <person name="Sukno S.A."/>
            <person name="Thon M.R."/>
        </authorList>
    </citation>
    <scope>NUCLEOTIDE SEQUENCE [LARGE SCALE GENOMIC DNA]</scope>
    <source>
        <strain evidence="3">TX430BB</strain>
    </source>
</reference>
<dbReference type="OrthoDB" id="4793240at2759"/>
<evidence type="ECO:0000313" key="3">
    <source>
        <dbReference type="Proteomes" id="UP000027238"/>
    </source>
</evidence>
<proteinExistence type="predicted"/>
<keyword evidence="3" id="KW-1185">Reference proteome</keyword>
<dbReference type="EMBL" id="JMSE01000941">
    <property type="protein sequence ID" value="KDN66360.1"/>
    <property type="molecule type" value="Genomic_DNA"/>
</dbReference>